<keyword evidence="1" id="KW-0378">Hydrolase</keyword>
<dbReference type="PANTHER" id="PTHR30292">
    <property type="entry name" value="UNCHARACTERIZED PROTEIN YBGL-RELATED"/>
    <property type="match status" value="1"/>
</dbReference>
<comment type="subunit">
    <text evidence="1">Forms a complex composed of PxpA, PxpB and PxpC.</text>
</comment>
<evidence type="ECO:0000256" key="1">
    <source>
        <dbReference type="HAMAP-Rule" id="MF_00691"/>
    </source>
</evidence>
<keyword evidence="1" id="KW-0547">Nucleotide-binding</keyword>
<dbReference type="PANTHER" id="PTHR30292:SF0">
    <property type="entry name" value="5-OXOPROLINASE SUBUNIT A"/>
    <property type="match status" value="1"/>
</dbReference>
<sequence length="256" mass="27035">MRIDLNSDLGEGFGPWTMGDDASMLDIVSTANIACGFHAGDPDTMRETIRLAKQRRVAIGAHPGYRDLIGFGRRRLPGLSLSEIESLVAYQVGAMAAIAALEDYPMTHVKTHGALGNVCADDDATALAVGRAIKAVDPKLAFMVMPGTATARAAEALGLTPVNEIYADRTYADNFNLSPRSEPGSVIHDPEFLVKRVIEMVSEGCLTSASGKRLEVPIASVCVHGDTPGAVMMAKNLRGALEAAGWTIGSSIQPKA</sequence>
<dbReference type="GO" id="GO:0005524">
    <property type="term" value="F:ATP binding"/>
    <property type="evidence" value="ECO:0007669"/>
    <property type="project" value="UniProtKB-UniRule"/>
</dbReference>
<dbReference type="CDD" id="cd10787">
    <property type="entry name" value="LamB_YcsF_like"/>
    <property type="match status" value="1"/>
</dbReference>
<dbReference type="HAMAP" id="MF_00691">
    <property type="entry name" value="PxpA"/>
    <property type="match status" value="1"/>
</dbReference>
<accession>A0A561R7V5</accession>
<comment type="function">
    <text evidence="1">Catalyzes the cleavage of 5-oxoproline to form L-glutamate coupled to the hydrolysis of ATP to ADP and inorganic phosphate.</text>
</comment>
<dbReference type="GO" id="GO:0005975">
    <property type="term" value="P:carbohydrate metabolic process"/>
    <property type="evidence" value="ECO:0007669"/>
    <property type="project" value="InterPro"/>
</dbReference>
<comment type="catalytic activity">
    <reaction evidence="1">
        <text>5-oxo-L-proline + ATP + 2 H2O = L-glutamate + ADP + phosphate + H(+)</text>
        <dbReference type="Rhea" id="RHEA:10348"/>
        <dbReference type="ChEBI" id="CHEBI:15377"/>
        <dbReference type="ChEBI" id="CHEBI:15378"/>
        <dbReference type="ChEBI" id="CHEBI:29985"/>
        <dbReference type="ChEBI" id="CHEBI:30616"/>
        <dbReference type="ChEBI" id="CHEBI:43474"/>
        <dbReference type="ChEBI" id="CHEBI:58402"/>
        <dbReference type="ChEBI" id="CHEBI:456216"/>
        <dbReference type="EC" id="3.5.2.9"/>
    </reaction>
</comment>
<dbReference type="NCBIfam" id="NF003816">
    <property type="entry name" value="PRK05406.1-5"/>
    <property type="match status" value="1"/>
</dbReference>
<evidence type="ECO:0000313" key="3">
    <source>
        <dbReference type="Proteomes" id="UP000320653"/>
    </source>
</evidence>
<keyword evidence="3" id="KW-1185">Reference proteome</keyword>
<dbReference type="Pfam" id="PF03746">
    <property type="entry name" value="LamB_YcsF"/>
    <property type="match status" value="1"/>
</dbReference>
<dbReference type="GO" id="GO:0017168">
    <property type="term" value="F:5-oxoprolinase (ATP-hydrolyzing) activity"/>
    <property type="evidence" value="ECO:0007669"/>
    <property type="project" value="UniProtKB-UniRule"/>
</dbReference>
<comment type="similarity">
    <text evidence="1">Belongs to the LamB/PxpA family.</text>
</comment>
<evidence type="ECO:0000313" key="2">
    <source>
        <dbReference type="EMBL" id="TWF58696.1"/>
    </source>
</evidence>
<dbReference type="OrthoDB" id="9773478at2"/>
<dbReference type="Proteomes" id="UP000320653">
    <property type="component" value="Unassembled WGS sequence"/>
</dbReference>
<protein>
    <recommendedName>
        <fullName evidence="1">5-oxoprolinase subunit A</fullName>
        <shortName evidence="1">5-OPase subunit A</shortName>
        <ecNumber evidence="1">3.5.2.9</ecNumber>
    </recommendedName>
    <alternativeName>
        <fullName evidence="1">5-oxoprolinase (ATP-hydrolyzing) subunit A</fullName>
    </alternativeName>
</protein>
<dbReference type="Gene3D" id="3.20.20.370">
    <property type="entry name" value="Glycoside hydrolase/deacetylase"/>
    <property type="match status" value="1"/>
</dbReference>
<name>A0A561R7V5_9HYPH</name>
<dbReference type="NCBIfam" id="NF003814">
    <property type="entry name" value="PRK05406.1-3"/>
    <property type="match status" value="1"/>
</dbReference>
<dbReference type="InterPro" id="IPR011330">
    <property type="entry name" value="Glyco_hydro/deAcase_b/a-brl"/>
</dbReference>
<gene>
    <name evidence="1" type="primary">pxpA</name>
    <name evidence="2" type="ORF">FHW37_101500</name>
</gene>
<dbReference type="EC" id="3.5.2.9" evidence="1"/>
<dbReference type="EMBL" id="VIWP01000001">
    <property type="protein sequence ID" value="TWF58696.1"/>
    <property type="molecule type" value="Genomic_DNA"/>
</dbReference>
<reference evidence="2 3" key="1">
    <citation type="submission" date="2019-06" db="EMBL/GenBank/DDBJ databases">
        <title>Sorghum-associated microbial communities from plants grown in Nebraska, USA.</title>
        <authorList>
            <person name="Schachtman D."/>
        </authorList>
    </citation>
    <scope>NUCLEOTIDE SEQUENCE [LARGE SCALE GENOMIC DNA]</scope>
    <source>
        <strain evidence="2 3">1225</strain>
    </source>
</reference>
<keyword evidence="1" id="KW-0067">ATP-binding</keyword>
<dbReference type="SUPFAM" id="SSF88713">
    <property type="entry name" value="Glycoside hydrolase/deacetylase"/>
    <property type="match status" value="1"/>
</dbReference>
<proteinExistence type="inferred from homology"/>
<organism evidence="2 3">
    <name type="scientific">Neorhizobium alkalisoli</name>
    <dbReference type="NCBI Taxonomy" id="528178"/>
    <lineage>
        <taxon>Bacteria</taxon>
        <taxon>Pseudomonadati</taxon>
        <taxon>Pseudomonadota</taxon>
        <taxon>Alphaproteobacteria</taxon>
        <taxon>Hyphomicrobiales</taxon>
        <taxon>Rhizobiaceae</taxon>
        <taxon>Rhizobium/Agrobacterium group</taxon>
        <taxon>Neorhizobium</taxon>
    </lineage>
</organism>
<dbReference type="InterPro" id="IPR005501">
    <property type="entry name" value="LamB/YcsF/PxpA-like"/>
</dbReference>
<comment type="caution">
    <text evidence="2">The sequence shown here is derived from an EMBL/GenBank/DDBJ whole genome shotgun (WGS) entry which is preliminary data.</text>
</comment>
<dbReference type="RefSeq" id="WP_145632045.1">
    <property type="nucleotide sequence ID" value="NZ_VIWP01000001.1"/>
</dbReference>
<dbReference type="AlphaFoldDB" id="A0A561R7V5"/>